<reference evidence="5 6" key="1">
    <citation type="journal article" date="2020" name="Nature">
        <title>Bacterial chemolithoautotrophy via manganese oxidation.</title>
        <authorList>
            <person name="Yu H."/>
            <person name="Leadbetter J.R."/>
        </authorList>
    </citation>
    <scope>NUCLEOTIDE SEQUENCE [LARGE SCALE GENOMIC DNA]</scope>
    <source>
        <strain evidence="5 6">Mn-1</strain>
    </source>
</reference>
<dbReference type="Pfam" id="PF01329">
    <property type="entry name" value="Pterin_4a"/>
    <property type="match status" value="1"/>
</dbReference>
<dbReference type="Proteomes" id="UP000534783">
    <property type="component" value="Unassembled WGS sequence"/>
</dbReference>
<dbReference type="AlphaFoldDB" id="A0A7X6DQI4"/>
<proteinExistence type="inferred from homology"/>
<protein>
    <recommendedName>
        <fullName evidence="4">Putative pterin-4-alpha-carbinolamine dehydratase</fullName>
        <shortName evidence="4">PHS</shortName>
        <ecNumber evidence="4">4.2.1.96</ecNumber>
    </recommendedName>
    <alternativeName>
        <fullName evidence="4">4-alpha-hydroxy-tetrahydropterin dehydratase</fullName>
    </alternativeName>
    <alternativeName>
        <fullName evidence="4">Pterin carbinolamine dehydratase</fullName>
        <shortName evidence="4">PCD</shortName>
    </alternativeName>
</protein>
<dbReference type="SUPFAM" id="SSF55248">
    <property type="entry name" value="PCD-like"/>
    <property type="match status" value="1"/>
</dbReference>
<keyword evidence="3 4" id="KW-0456">Lyase</keyword>
<comment type="similarity">
    <text evidence="2 4">Belongs to the pterin-4-alpha-carbinolamine dehydratase family.</text>
</comment>
<evidence type="ECO:0000313" key="5">
    <source>
        <dbReference type="EMBL" id="NKE71510.1"/>
    </source>
</evidence>
<accession>A0A7X6DQI4</accession>
<evidence type="ECO:0000313" key="6">
    <source>
        <dbReference type="Proteomes" id="UP000534783"/>
    </source>
</evidence>
<dbReference type="InterPro" id="IPR036428">
    <property type="entry name" value="PCD_sf"/>
</dbReference>
<evidence type="ECO:0000256" key="1">
    <source>
        <dbReference type="ARBA" id="ARBA00001554"/>
    </source>
</evidence>
<dbReference type="EC" id="4.2.1.96" evidence="4"/>
<organism evidence="5 6">
    <name type="scientific">Candidatus Manganitrophus noduliformans</name>
    <dbReference type="NCBI Taxonomy" id="2606439"/>
    <lineage>
        <taxon>Bacteria</taxon>
        <taxon>Pseudomonadati</taxon>
        <taxon>Nitrospirota</taxon>
        <taxon>Nitrospiria</taxon>
        <taxon>Candidatus Troglogloeales</taxon>
        <taxon>Candidatus Manganitrophaceae</taxon>
        <taxon>Candidatus Manganitrophus</taxon>
    </lineage>
</organism>
<dbReference type="EMBL" id="VTOW01000002">
    <property type="protein sequence ID" value="NKE71510.1"/>
    <property type="molecule type" value="Genomic_DNA"/>
</dbReference>
<dbReference type="PANTHER" id="PTHR42805:SF1">
    <property type="entry name" value="PTERIN-4-ALPHA-CARBINOLAMINE DEHYDRATASE-RELATED"/>
    <property type="match status" value="1"/>
</dbReference>
<dbReference type="PANTHER" id="PTHR42805">
    <property type="entry name" value="PTERIN-4-ALPHA-CARBINOLAMINE DEHYDRATASE-RELATED"/>
    <property type="match status" value="1"/>
</dbReference>
<gene>
    <name evidence="5" type="ORF">MNODULE_12240</name>
</gene>
<evidence type="ECO:0000256" key="2">
    <source>
        <dbReference type="ARBA" id="ARBA00006472"/>
    </source>
</evidence>
<dbReference type="HAMAP" id="MF_00434">
    <property type="entry name" value="Pterin_4_alpha"/>
    <property type="match status" value="1"/>
</dbReference>
<keyword evidence="6" id="KW-1185">Reference proteome</keyword>
<dbReference type="GO" id="GO:0006729">
    <property type="term" value="P:tetrahydrobiopterin biosynthetic process"/>
    <property type="evidence" value="ECO:0007669"/>
    <property type="project" value="InterPro"/>
</dbReference>
<evidence type="ECO:0000256" key="4">
    <source>
        <dbReference type="HAMAP-Rule" id="MF_00434"/>
    </source>
</evidence>
<dbReference type="CDD" id="cd00913">
    <property type="entry name" value="PCD_DCoH_subfamily_a"/>
    <property type="match status" value="1"/>
</dbReference>
<dbReference type="InterPro" id="IPR050376">
    <property type="entry name" value="Pterin-4-alpha-carb_dehyd"/>
</dbReference>
<sequence length="113" mass="12914">MASELAQKECIPCKGGVPPLKGKELSILLEKLGNGWKVIDEHHLEKEYTFPNFRQALDFTIRAGELAEAQFHHPDIYLAWGKVKLTIWTHKINGLTESDFVWAAKADQEREKL</sequence>
<dbReference type="InterPro" id="IPR001533">
    <property type="entry name" value="Pterin_deHydtase"/>
</dbReference>
<dbReference type="GO" id="GO:0008124">
    <property type="term" value="F:4-alpha-hydroxytetrahydrobiopterin dehydratase activity"/>
    <property type="evidence" value="ECO:0007669"/>
    <property type="project" value="UniProtKB-UniRule"/>
</dbReference>
<comment type="catalytic activity">
    <reaction evidence="1 4">
        <text>(4aS,6R)-4a-hydroxy-L-erythro-5,6,7,8-tetrahydrobiopterin = (6R)-L-erythro-6,7-dihydrobiopterin + H2O</text>
        <dbReference type="Rhea" id="RHEA:11920"/>
        <dbReference type="ChEBI" id="CHEBI:15377"/>
        <dbReference type="ChEBI" id="CHEBI:15642"/>
        <dbReference type="ChEBI" id="CHEBI:43120"/>
        <dbReference type="EC" id="4.2.1.96"/>
    </reaction>
</comment>
<dbReference type="RefSeq" id="WP_168060206.1">
    <property type="nucleotide sequence ID" value="NZ_VTOW01000002.1"/>
</dbReference>
<evidence type="ECO:0000256" key="3">
    <source>
        <dbReference type="ARBA" id="ARBA00023239"/>
    </source>
</evidence>
<name>A0A7X6DQI4_9BACT</name>
<dbReference type="Gene3D" id="3.30.1360.20">
    <property type="entry name" value="Transcriptional coactivator/pterin dehydratase"/>
    <property type="match status" value="1"/>
</dbReference>
<comment type="caution">
    <text evidence="5">The sequence shown here is derived from an EMBL/GenBank/DDBJ whole genome shotgun (WGS) entry which is preliminary data.</text>
</comment>